<proteinExistence type="predicted"/>
<gene>
    <name evidence="1" type="ORF">E7746_00030</name>
    <name evidence="2" type="ORF">E7746_02515</name>
</gene>
<reference evidence="1 3" key="1">
    <citation type="submission" date="2019-02" db="EMBL/GenBank/DDBJ databases">
        <title>Isolation and identification of novel species under the genus Muribaculum.</title>
        <authorList>
            <person name="Miyake S."/>
            <person name="Ding Y."/>
            <person name="Low A."/>
            <person name="Soh M."/>
            <person name="Seedorf H."/>
        </authorList>
    </citation>
    <scope>NUCLEOTIDE SEQUENCE [LARGE SCALE GENOMIC DNA]</scope>
    <source>
        <strain evidence="1 3">TLL-A4</strain>
    </source>
</reference>
<sequence>MITKQVIDELYKKYAKLPPGIEHLDIGLLFDYASEHHNVEIDEEGHIVIGSLDPMSPFHKIALERVHGFSQFEETIAIVLHSSIIFLNKNDMGVNVHLKANPPTVWEKLKWWFHKN</sequence>
<evidence type="ECO:0000313" key="2">
    <source>
        <dbReference type="EMBL" id="QCD34829.1"/>
    </source>
</evidence>
<dbReference type="RefSeq" id="WP_123397228.1">
    <property type="nucleotide sequence ID" value="NZ_CP039393.1"/>
</dbReference>
<name>A0A4P7VAI5_9BACT</name>
<protein>
    <submittedName>
        <fullName evidence="1">Uncharacterized protein</fullName>
    </submittedName>
</protein>
<dbReference type="EMBL" id="CP039393">
    <property type="protein sequence ID" value="QCD34383.1"/>
    <property type="molecule type" value="Genomic_DNA"/>
</dbReference>
<dbReference type="Proteomes" id="UP000297031">
    <property type="component" value="Chromosome"/>
</dbReference>
<keyword evidence="3" id="KW-1185">Reference proteome</keyword>
<organism evidence="1 3">
    <name type="scientific">Muribaculum gordoncarteri</name>
    <dbReference type="NCBI Taxonomy" id="2530390"/>
    <lineage>
        <taxon>Bacteria</taxon>
        <taxon>Pseudomonadati</taxon>
        <taxon>Bacteroidota</taxon>
        <taxon>Bacteroidia</taxon>
        <taxon>Bacteroidales</taxon>
        <taxon>Muribaculaceae</taxon>
        <taxon>Muribaculum</taxon>
    </lineage>
</organism>
<dbReference type="KEGG" id="mgod:E7746_00030"/>
<evidence type="ECO:0000313" key="1">
    <source>
        <dbReference type="EMBL" id="QCD34383.1"/>
    </source>
</evidence>
<evidence type="ECO:0000313" key="3">
    <source>
        <dbReference type="Proteomes" id="UP000297031"/>
    </source>
</evidence>
<dbReference type="KEGG" id="mgod:E7746_02515"/>
<accession>A0A4P7VAI5</accession>
<dbReference type="AlphaFoldDB" id="A0A4P7VAI5"/>
<dbReference type="OrthoDB" id="1093457at2"/>
<dbReference type="EMBL" id="CP039393">
    <property type="protein sequence ID" value="QCD34829.1"/>
    <property type="molecule type" value="Genomic_DNA"/>
</dbReference>